<feature type="compositionally biased region" description="Basic and acidic residues" evidence="1">
    <location>
        <begin position="85"/>
        <end position="95"/>
    </location>
</feature>
<reference evidence="2" key="1">
    <citation type="journal article" date="2019" name="G3 (Bethesda)">
        <title>Genome Assemblies of Two Rare Opportunistic Yeast Pathogens: Diutina rugosa (syn. Candida rugosa) and Trichomonascus ciferrii (syn. Candida ciferrii).</title>
        <authorList>
            <person name="Mixao V."/>
            <person name="Saus E."/>
            <person name="Hansen A.P."/>
            <person name="Lass-Florl C."/>
            <person name="Gabaldon T."/>
        </authorList>
    </citation>
    <scope>NUCLEOTIDE SEQUENCE</scope>
    <source>
        <strain evidence="2">CBS 4856</strain>
    </source>
</reference>
<dbReference type="AlphaFoldDB" id="A0A642V144"/>
<name>A0A642V144_9ASCO</name>
<evidence type="ECO:0000313" key="2">
    <source>
        <dbReference type="EMBL" id="KAA8905697.1"/>
    </source>
</evidence>
<feature type="compositionally biased region" description="Basic and acidic residues" evidence="1">
    <location>
        <begin position="38"/>
        <end position="56"/>
    </location>
</feature>
<evidence type="ECO:0000256" key="1">
    <source>
        <dbReference type="SAM" id="MobiDB-lite"/>
    </source>
</evidence>
<dbReference type="OrthoDB" id="298344at2759"/>
<evidence type="ECO:0000313" key="3">
    <source>
        <dbReference type="Proteomes" id="UP000761534"/>
    </source>
</evidence>
<gene>
    <name evidence="2" type="ORF">TRICI_005249</name>
</gene>
<keyword evidence="3" id="KW-1185">Reference proteome</keyword>
<dbReference type="EMBL" id="SWFS01000409">
    <property type="protein sequence ID" value="KAA8905697.1"/>
    <property type="molecule type" value="Genomic_DNA"/>
</dbReference>
<comment type="caution">
    <text evidence="2">The sequence shown here is derived from an EMBL/GenBank/DDBJ whole genome shotgun (WGS) entry which is preliminary data.</text>
</comment>
<sequence length="459" mass="53292">MMDEAPAMNGTDNDQLPEEQSLGANGHAESQEPGQKQQENEHQPIAHRHNTDEPSNRVRTSTQFYMAEPLPERPKPKSKKKKKQKDASSSKDKVTKTTSTTGGKKGNTKSSPFVISLKIPQNIHPPNFIPIESDIPDDIIWLRLTIREFFLRFERLCRLPTRHGSTINDPTVEWNEYLYKSLIVNLLRIILNDLVPLVPYTKEYLTEIEKTPADSERLWTLLYEYIDYSKVPPTTDQLAQQMTQDAFTTERTRLLSLNRVLMIATATETIRLTIDDDQVYMRQVQAETNEEVKRLKAQMEEKTLKMNKTQPKHAGPDMDRWQERFVSAKRTNSAKIQNAEDSGYFKCRKLNMRTFCLGKDTFGNQYWIFQQKSKEMRAWGSWVTCYKQASIVHPSGEKDVTSDNVDPKRRLYYVAGKEEILKLAKWIQSQYKANTSLQIVKDLRKFAEHLNDTQQQLQI</sequence>
<dbReference type="VEuPathDB" id="FungiDB:TRICI_005249"/>
<feature type="region of interest" description="Disordered" evidence="1">
    <location>
        <begin position="1"/>
        <end position="111"/>
    </location>
</feature>
<organism evidence="2 3">
    <name type="scientific">Trichomonascus ciferrii</name>
    <dbReference type="NCBI Taxonomy" id="44093"/>
    <lineage>
        <taxon>Eukaryota</taxon>
        <taxon>Fungi</taxon>
        <taxon>Dikarya</taxon>
        <taxon>Ascomycota</taxon>
        <taxon>Saccharomycotina</taxon>
        <taxon>Dipodascomycetes</taxon>
        <taxon>Dipodascales</taxon>
        <taxon>Trichomonascaceae</taxon>
        <taxon>Trichomonascus</taxon>
        <taxon>Trichomonascus ciferrii complex</taxon>
    </lineage>
</organism>
<protein>
    <submittedName>
        <fullName evidence="2">Uncharacterized protein</fullName>
    </submittedName>
</protein>
<dbReference type="Proteomes" id="UP000761534">
    <property type="component" value="Unassembled WGS sequence"/>
</dbReference>
<accession>A0A642V144</accession>
<proteinExistence type="predicted"/>